<protein>
    <recommendedName>
        <fullName evidence="1">Integrase core domain-containing protein</fullName>
    </recommendedName>
</protein>
<dbReference type="OrthoDB" id="8866860at2759"/>
<name>A0A6J8AWN0_MYTCO</name>
<sequence length="316" mass="36719">MDMEGHGYIGALINNQQAHTILDRDQFAALYYLAGNIIREIIGFLTVCHGVAISERQLHRILRRLNLVRRHNESPLEDIITAIQAGSGRNTGYRLMQRRMLDTGVNASLETVRVALTVLDADGVHARGRHVLRRRQYLNQGPNFAIHMDGWDKLKPFGISIHAAIDGYSRRLLWLKACSSNKNPQYIAHFYLNYIREINGVPCLIYADRGTENVIVRDLQYALRWHHRDSFEGLSSFVDGSSNRNMRIERFWRNLRSMCGQSWIDVFKGMADYGILDTSDMIHLECVRYCFMPLINVDLQNTLRYWNEHRVRRSRT</sequence>
<dbReference type="GO" id="GO:0003676">
    <property type="term" value="F:nucleic acid binding"/>
    <property type="evidence" value="ECO:0007669"/>
    <property type="project" value="InterPro"/>
</dbReference>
<reference evidence="2 3" key="1">
    <citation type="submission" date="2020-06" db="EMBL/GenBank/DDBJ databases">
        <authorList>
            <person name="Li R."/>
            <person name="Bekaert M."/>
        </authorList>
    </citation>
    <scope>NUCLEOTIDE SEQUENCE [LARGE SCALE GENOMIC DNA]</scope>
    <source>
        <strain evidence="3">wild</strain>
    </source>
</reference>
<dbReference type="PANTHER" id="PTHR46791:SF13">
    <property type="entry name" value="CLR5 DOMAIN-CONTAINING PROTEIN"/>
    <property type="match status" value="1"/>
</dbReference>
<dbReference type="Gene3D" id="3.30.420.10">
    <property type="entry name" value="Ribonuclease H-like superfamily/Ribonuclease H"/>
    <property type="match status" value="1"/>
</dbReference>
<gene>
    <name evidence="2" type="ORF">MCOR_11218</name>
</gene>
<dbReference type="SUPFAM" id="SSF53098">
    <property type="entry name" value="Ribonuclease H-like"/>
    <property type="match status" value="1"/>
</dbReference>
<organism evidence="2 3">
    <name type="scientific">Mytilus coruscus</name>
    <name type="common">Sea mussel</name>
    <dbReference type="NCBI Taxonomy" id="42192"/>
    <lineage>
        <taxon>Eukaryota</taxon>
        <taxon>Metazoa</taxon>
        <taxon>Spiralia</taxon>
        <taxon>Lophotrochozoa</taxon>
        <taxon>Mollusca</taxon>
        <taxon>Bivalvia</taxon>
        <taxon>Autobranchia</taxon>
        <taxon>Pteriomorphia</taxon>
        <taxon>Mytilida</taxon>
        <taxon>Mytiloidea</taxon>
        <taxon>Mytilidae</taxon>
        <taxon>Mytilinae</taxon>
        <taxon>Mytilus</taxon>
    </lineage>
</organism>
<dbReference type="PANTHER" id="PTHR46791">
    <property type="entry name" value="EXPRESSED PROTEIN"/>
    <property type="match status" value="1"/>
</dbReference>
<keyword evidence="3" id="KW-1185">Reference proteome</keyword>
<evidence type="ECO:0000313" key="2">
    <source>
        <dbReference type="EMBL" id="CAC5373473.1"/>
    </source>
</evidence>
<dbReference type="Proteomes" id="UP000507470">
    <property type="component" value="Unassembled WGS sequence"/>
</dbReference>
<accession>A0A6J8AWN0</accession>
<proteinExistence type="predicted"/>
<dbReference type="Pfam" id="PF24764">
    <property type="entry name" value="rva_4"/>
    <property type="match status" value="1"/>
</dbReference>
<evidence type="ECO:0000259" key="1">
    <source>
        <dbReference type="Pfam" id="PF24764"/>
    </source>
</evidence>
<dbReference type="AlphaFoldDB" id="A0A6J8AWN0"/>
<feature type="domain" description="Integrase core" evidence="1">
    <location>
        <begin position="139"/>
        <end position="314"/>
    </location>
</feature>
<dbReference type="InterPro" id="IPR058913">
    <property type="entry name" value="Integrase_dom_put"/>
</dbReference>
<evidence type="ECO:0000313" key="3">
    <source>
        <dbReference type="Proteomes" id="UP000507470"/>
    </source>
</evidence>
<dbReference type="EMBL" id="CACVKT020001901">
    <property type="protein sequence ID" value="CAC5373473.1"/>
    <property type="molecule type" value="Genomic_DNA"/>
</dbReference>
<dbReference type="InterPro" id="IPR036397">
    <property type="entry name" value="RNaseH_sf"/>
</dbReference>
<dbReference type="InterPro" id="IPR012337">
    <property type="entry name" value="RNaseH-like_sf"/>
</dbReference>